<reference evidence="8" key="1">
    <citation type="submission" date="2015-10" db="EMBL/GenBank/DDBJ databases">
        <authorList>
            <person name="Gilbert D.G."/>
        </authorList>
    </citation>
    <scope>NUCLEOTIDE SEQUENCE</scope>
</reference>
<feature type="transmembrane region" description="Helical" evidence="7">
    <location>
        <begin position="333"/>
        <end position="353"/>
    </location>
</feature>
<feature type="transmembrane region" description="Helical" evidence="7">
    <location>
        <begin position="105"/>
        <end position="126"/>
    </location>
</feature>
<comment type="similarity">
    <text evidence="2">Belongs to the multi antimicrobial extrusion (MATE) (TC 2.A.66.1) family.</text>
</comment>
<sequence>MGTTALTAQAYGRDTRTQAVNGIFSVLKNALWLAFPLALLITVIAQFMIPWLLPLFGDAQQSYNSPLQTHAQQYIEIRLLSVPAVLLQYTLVGWFIGLGKTRIPLLMLTSANVVNALLDYLFVYHLNMTSDGVAWGSVIGDYSASIIGAICVWRYYQNSNKNNSPSLSSPVFWLKLPQWQVIAPFIHINHQLFIRTLCLLSVFAFFTAQGARQGEEILAVNAVFITLLLLISNALDGFAHATESLVGQALGRARADLVKRILWLSGTNMMTMAALLSIGFFSFGPTLLTALTNNPDLVPRLEAYQDFLFLLPLVGVASYWLDGIFIGAAQTALMRNAMLAAALLVFLPLWWLLLPLSNYGLWLAFYGFLAARALFMLHGFLTLWRHPKKFM</sequence>
<keyword evidence="3" id="KW-0813">Transport</keyword>
<keyword evidence="5 7" id="KW-1133">Transmembrane helix</keyword>
<dbReference type="NCBIfam" id="TIGR00797">
    <property type="entry name" value="matE"/>
    <property type="match status" value="1"/>
</dbReference>
<evidence type="ECO:0000256" key="6">
    <source>
        <dbReference type="ARBA" id="ARBA00023136"/>
    </source>
</evidence>
<dbReference type="PANTHER" id="PTHR43298">
    <property type="entry name" value="MULTIDRUG RESISTANCE PROTEIN NORM-RELATED"/>
    <property type="match status" value="1"/>
</dbReference>
<evidence type="ECO:0000256" key="4">
    <source>
        <dbReference type="ARBA" id="ARBA00022692"/>
    </source>
</evidence>
<feature type="transmembrane region" description="Helical" evidence="7">
    <location>
        <begin position="217"/>
        <end position="240"/>
    </location>
</feature>
<evidence type="ECO:0000256" key="2">
    <source>
        <dbReference type="ARBA" id="ARBA00010199"/>
    </source>
</evidence>
<dbReference type="InterPro" id="IPR044644">
    <property type="entry name" value="DinF-like"/>
</dbReference>
<dbReference type="Pfam" id="PF01554">
    <property type="entry name" value="MatE"/>
    <property type="match status" value="2"/>
</dbReference>
<evidence type="ECO:0000256" key="3">
    <source>
        <dbReference type="ARBA" id="ARBA00022448"/>
    </source>
</evidence>
<evidence type="ECO:0000256" key="5">
    <source>
        <dbReference type="ARBA" id="ARBA00022989"/>
    </source>
</evidence>
<feature type="transmembrane region" description="Helical" evidence="7">
    <location>
        <begin position="303"/>
        <end position="321"/>
    </location>
</feature>
<dbReference type="AlphaFoldDB" id="A0A160TDD0"/>
<protein>
    <submittedName>
        <fullName evidence="8">DNA-damage-inducible protein F</fullName>
    </submittedName>
</protein>
<feature type="transmembrane region" description="Helical" evidence="7">
    <location>
        <begin position="31"/>
        <end position="57"/>
    </location>
</feature>
<feature type="transmembrane region" description="Helical" evidence="7">
    <location>
        <begin position="77"/>
        <end position="98"/>
    </location>
</feature>
<name>A0A160TDD0_9ZZZZ</name>
<feature type="transmembrane region" description="Helical" evidence="7">
    <location>
        <begin position="192"/>
        <end position="211"/>
    </location>
</feature>
<evidence type="ECO:0000256" key="1">
    <source>
        <dbReference type="ARBA" id="ARBA00004141"/>
    </source>
</evidence>
<feature type="transmembrane region" description="Helical" evidence="7">
    <location>
        <begin position="359"/>
        <end position="384"/>
    </location>
</feature>
<dbReference type="GO" id="GO:0015297">
    <property type="term" value="F:antiporter activity"/>
    <property type="evidence" value="ECO:0007669"/>
    <property type="project" value="InterPro"/>
</dbReference>
<feature type="transmembrane region" description="Helical" evidence="7">
    <location>
        <begin position="132"/>
        <end position="156"/>
    </location>
</feature>
<keyword evidence="6 7" id="KW-0472">Membrane</keyword>
<dbReference type="InterPro" id="IPR050222">
    <property type="entry name" value="MATE_MdtK"/>
</dbReference>
<evidence type="ECO:0000313" key="8">
    <source>
        <dbReference type="EMBL" id="CUS42520.1"/>
    </source>
</evidence>
<dbReference type="GO" id="GO:0005886">
    <property type="term" value="C:plasma membrane"/>
    <property type="evidence" value="ECO:0007669"/>
    <property type="project" value="TreeGrafter"/>
</dbReference>
<dbReference type="PANTHER" id="PTHR43298:SF2">
    <property type="entry name" value="FMN_FAD EXPORTER YEEO-RELATED"/>
    <property type="match status" value="1"/>
</dbReference>
<dbReference type="CDD" id="cd13136">
    <property type="entry name" value="MATE_DinF_like"/>
    <property type="match status" value="1"/>
</dbReference>
<dbReference type="EMBL" id="CZQC01000067">
    <property type="protein sequence ID" value="CUS42520.1"/>
    <property type="molecule type" value="Genomic_DNA"/>
</dbReference>
<feature type="transmembrane region" description="Helical" evidence="7">
    <location>
        <begin position="261"/>
        <end position="283"/>
    </location>
</feature>
<dbReference type="InterPro" id="IPR002528">
    <property type="entry name" value="MATE_fam"/>
</dbReference>
<organism evidence="8">
    <name type="scientific">hydrothermal vent metagenome</name>
    <dbReference type="NCBI Taxonomy" id="652676"/>
    <lineage>
        <taxon>unclassified sequences</taxon>
        <taxon>metagenomes</taxon>
        <taxon>ecological metagenomes</taxon>
    </lineage>
</organism>
<proteinExistence type="inferred from homology"/>
<gene>
    <name evidence="8" type="ORF">MGWOODY_Tha1843</name>
</gene>
<evidence type="ECO:0000256" key="7">
    <source>
        <dbReference type="SAM" id="Phobius"/>
    </source>
</evidence>
<dbReference type="GO" id="GO:0042910">
    <property type="term" value="F:xenobiotic transmembrane transporter activity"/>
    <property type="evidence" value="ECO:0007669"/>
    <property type="project" value="InterPro"/>
</dbReference>
<comment type="subcellular location">
    <subcellularLocation>
        <location evidence="1">Membrane</location>
        <topology evidence="1">Multi-pass membrane protein</topology>
    </subcellularLocation>
</comment>
<keyword evidence="4 7" id="KW-0812">Transmembrane</keyword>
<accession>A0A160TDD0</accession>